<evidence type="ECO:0000256" key="1">
    <source>
        <dbReference type="ARBA" id="ARBA00022527"/>
    </source>
</evidence>
<keyword evidence="3" id="KW-0808">Transferase</keyword>
<dbReference type="EC" id="2.7.13.3" evidence="3"/>
<dbReference type="InterPro" id="IPR003594">
    <property type="entry name" value="HATPase_dom"/>
</dbReference>
<dbReference type="CDD" id="cd16936">
    <property type="entry name" value="HATPase_RsbW-like"/>
    <property type="match status" value="1"/>
</dbReference>
<keyword evidence="1" id="KW-0418">Kinase</keyword>
<gene>
    <name evidence="3" type="ORF">ACFQ2I_07795</name>
</gene>
<comment type="caution">
    <text evidence="3">The sequence shown here is derived from an EMBL/GenBank/DDBJ whole genome shotgun (WGS) entry which is preliminary data.</text>
</comment>
<name>A0ABW3HP56_9BACL</name>
<dbReference type="Pfam" id="PF13581">
    <property type="entry name" value="HATPase_c_2"/>
    <property type="match status" value="1"/>
</dbReference>
<dbReference type="InterPro" id="IPR036890">
    <property type="entry name" value="HATPase_C_sf"/>
</dbReference>
<dbReference type="Gene3D" id="3.30.565.10">
    <property type="entry name" value="Histidine kinase-like ATPase, C-terminal domain"/>
    <property type="match status" value="1"/>
</dbReference>
<evidence type="ECO:0000313" key="3">
    <source>
        <dbReference type="EMBL" id="MFD0959290.1"/>
    </source>
</evidence>
<accession>A0ABW3HP56</accession>
<protein>
    <submittedName>
        <fullName evidence="3">ATP-binding protein</fullName>
        <ecNumber evidence="3">2.7.13.3</ecNumber>
    </submittedName>
</protein>
<proteinExistence type="predicted"/>
<sequence>MGQRLFRKEWSFHPDHGVEKLAMRLVTESLQHTLPQETRIDDVHTVIAEACINAIEHGHTGTPITIRLHVYTDKFVIDVINLTNRMVKLPSTESAAHIWEKEQPRGWGLLFMRELTDEFAYGGNDEGFFVKMTYYVEGGAS</sequence>
<dbReference type="InterPro" id="IPR050267">
    <property type="entry name" value="Anti-sigma-factor_SerPK"/>
</dbReference>
<dbReference type="RefSeq" id="WP_377563370.1">
    <property type="nucleotide sequence ID" value="NZ_JBHTJZ010000008.1"/>
</dbReference>
<keyword evidence="3" id="KW-0067">ATP-binding</keyword>
<keyword evidence="1" id="KW-0723">Serine/threonine-protein kinase</keyword>
<evidence type="ECO:0000259" key="2">
    <source>
        <dbReference type="Pfam" id="PF13581"/>
    </source>
</evidence>
<dbReference type="GO" id="GO:0005524">
    <property type="term" value="F:ATP binding"/>
    <property type="evidence" value="ECO:0007669"/>
    <property type="project" value="UniProtKB-KW"/>
</dbReference>
<organism evidence="3 4">
    <name type="scientific">Paenibacillus chungangensis</name>
    <dbReference type="NCBI Taxonomy" id="696535"/>
    <lineage>
        <taxon>Bacteria</taxon>
        <taxon>Bacillati</taxon>
        <taxon>Bacillota</taxon>
        <taxon>Bacilli</taxon>
        <taxon>Bacillales</taxon>
        <taxon>Paenibacillaceae</taxon>
        <taxon>Paenibacillus</taxon>
    </lineage>
</organism>
<evidence type="ECO:0000313" key="4">
    <source>
        <dbReference type="Proteomes" id="UP001596989"/>
    </source>
</evidence>
<dbReference type="PANTHER" id="PTHR35526:SF3">
    <property type="entry name" value="ANTI-SIGMA-F FACTOR RSBW"/>
    <property type="match status" value="1"/>
</dbReference>
<dbReference type="Proteomes" id="UP001596989">
    <property type="component" value="Unassembled WGS sequence"/>
</dbReference>
<keyword evidence="4" id="KW-1185">Reference proteome</keyword>
<reference evidence="4" key="1">
    <citation type="journal article" date="2019" name="Int. J. Syst. Evol. Microbiol.">
        <title>The Global Catalogue of Microorganisms (GCM) 10K type strain sequencing project: providing services to taxonomists for standard genome sequencing and annotation.</title>
        <authorList>
            <consortium name="The Broad Institute Genomics Platform"/>
            <consortium name="The Broad Institute Genome Sequencing Center for Infectious Disease"/>
            <person name="Wu L."/>
            <person name="Ma J."/>
        </authorList>
    </citation>
    <scope>NUCLEOTIDE SEQUENCE [LARGE SCALE GENOMIC DNA]</scope>
    <source>
        <strain evidence="4">CCUG 59129</strain>
    </source>
</reference>
<keyword evidence="3" id="KW-0547">Nucleotide-binding</keyword>
<dbReference type="SUPFAM" id="SSF55874">
    <property type="entry name" value="ATPase domain of HSP90 chaperone/DNA topoisomerase II/histidine kinase"/>
    <property type="match status" value="1"/>
</dbReference>
<dbReference type="EMBL" id="JBHTJZ010000008">
    <property type="protein sequence ID" value="MFD0959290.1"/>
    <property type="molecule type" value="Genomic_DNA"/>
</dbReference>
<dbReference type="PANTHER" id="PTHR35526">
    <property type="entry name" value="ANTI-SIGMA-F FACTOR RSBW-RELATED"/>
    <property type="match status" value="1"/>
</dbReference>
<dbReference type="GO" id="GO:0004673">
    <property type="term" value="F:protein histidine kinase activity"/>
    <property type="evidence" value="ECO:0007669"/>
    <property type="project" value="UniProtKB-EC"/>
</dbReference>
<feature type="domain" description="Histidine kinase/HSP90-like ATPase" evidence="2">
    <location>
        <begin position="22"/>
        <end position="133"/>
    </location>
</feature>